<feature type="compositionally biased region" description="Polar residues" evidence="1">
    <location>
        <begin position="56"/>
        <end position="77"/>
    </location>
</feature>
<dbReference type="Proteomes" id="UP001497497">
    <property type="component" value="Unassembled WGS sequence"/>
</dbReference>
<evidence type="ECO:0008006" key="7">
    <source>
        <dbReference type="Google" id="ProtNLM"/>
    </source>
</evidence>
<evidence type="ECO:0000313" key="5">
    <source>
        <dbReference type="EMBL" id="CAL1546920.1"/>
    </source>
</evidence>
<feature type="compositionally biased region" description="Acidic residues" evidence="1">
    <location>
        <begin position="975"/>
        <end position="994"/>
    </location>
</feature>
<name>A0AAV2IJ96_LYMST</name>
<feature type="domain" description="DNA2/NAM7 helicase helicase" evidence="2">
    <location>
        <begin position="616"/>
        <end position="773"/>
    </location>
</feature>
<organism evidence="5 6">
    <name type="scientific">Lymnaea stagnalis</name>
    <name type="common">Great pond snail</name>
    <name type="synonym">Helix stagnalis</name>
    <dbReference type="NCBI Taxonomy" id="6523"/>
    <lineage>
        <taxon>Eukaryota</taxon>
        <taxon>Metazoa</taxon>
        <taxon>Spiralia</taxon>
        <taxon>Lophotrochozoa</taxon>
        <taxon>Mollusca</taxon>
        <taxon>Gastropoda</taxon>
        <taxon>Heterobranchia</taxon>
        <taxon>Euthyneura</taxon>
        <taxon>Panpulmonata</taxon>
        <taxon>Hygrophila</taxon>
        <taxon>Lymnaeoidea</taxon>
        <taxon>Lymnaeidae</taxon>
        <taxon>Lymnaea</taxon>
    </lineage>
</organism>
<dbReference type="Pfam" id="PF25396">
    <property type="entry name" value="ZNFX1"/>
    <property type="match status" value="1"/>
</dbReference>
<dbReference type="SUPFAM" id="SSF52540">
    <property type="entry name" value="P-loop containing nucleoside triphosphate hydrolases"/>
    <property type="match status" value="1"/>
</dbReference>
<dbReference type="InterPro" id="IPR027417">
    <property type="entry name" value="P-loop_NTPase"/>
</dbReference>
<accession>A0AAV2IJ96</accession>
<reference evidence="5 6" key="1">
    <citation type="submission" date="2024-04" db="EMBL/GenBank/DDBJ databases">
        <authorList>
            <consortium name="Genoscope - CEA"/>
            <person name="William W."/>
        </authorList>
    </citation>
    <scope>NUCLEOTIDE SEQUENCE [LARGE SCALE GENOMIC DNA]</scope>
</reference>
<proteinExistence type="predicted"/>
<dbReference type="Gene3D" id="3.40.50.300">
    <property type="entry name" value="P-loop containing nucleotide triphosphate hydrolases"/>
    <property type="match status" value="3"/>
</dbReference>
<dbReference type="GO" id="GO:0031048">
    <property type="term" value="P:regulatory ncRNA-mediated heterochromatin formation"/>
    <property type="evidence" value="ECO:0007669"/>
    <property type="project" value="TreeGrafter"/>
</dbReference>
<feature type="compositionally biased region" description="Polar residues" evidence="1">
    <location>
        <begin position="102"/>
        <end position="113"/>
    </location>
</feature>
<dbReference type="InterPro" id="IPR041677">
    <property type="entry name" value="DNA2/NAM7_AAA_11"/>
</dbReference>
<feature type="region of interest" description="Disordered" evidence="1">
    <location>
        <begin position="975"/>
        <end position="1002"/>
    </location>
</feature>
<dbReference type="CDD" id="cd18808">
    <property type="entry name" value="SF1_C_Upf1"/>
    <property type="match status" value="1"/>
</dbReference>
<feature type="domain" description="ZNFX1" evidence="4">
    <location>
        <begin position="438"/>
        <end position="542"/>
    </location>
</feature>
<evidence type="ECO:0000259" key="3">
    <source>
        <dbReference type="Pfam" id="PF13087"/>
    </source>
</evidence>
<dbReference type="EMBL" id="CAXITT010000880">
    <property type="protein sequence ID" value="CAL1546920.1"/>
    <property type="molecule type" value="Genomic_DNA"/>
</dbReference>
<dbReference type="GO" id="GO:0004386">
    <property type="term" value="F:helicase activity"/>
    <property type="evidence" value="ECO:0007669"/>
    <property type="project" value="InterPro"/>
</dbReference>
<dbReference type="InterPro" id="IPR045055">
    <property type="entry name" value="DNA2/NAM7-like"/>
</dbReference>
<gene>
    <name evidence="5" type="ORF">GSLYS_00020297001</name>
</gene>
<dbReference type="FunFam" id="3.40.50.300:FF:000742">
    <property type="entry name" value="NFX1-type zinc finger-containing protein 1"/>
    <property type="match status" value="1"/>
</dbReference>
<evidence type="ECO:0000256" key="1">
    <source>
        <dbReference type="SAM" id="MobiDB-lite"/>
    </source>
</evidence>
<dbReference type="GO" id="GO:0031380">
    <property type="term" value="C:nuclear RNA-directed RNA polymerase complex"/>
    <property type="evidence" value="ECO:0007669"/>
    <property type="project" value="TreeGrafter"/>
</dbReference>
<dbReference type="CDD" id="cd17936">
    <property type="entry name" value="EEXXEc_NFX1"/>
    <property type="match status" value="1"/>
</dbReference>
<evidence type="ECO:0000313" key="6">
    <source>
        <dbReference type="Proteomes" id="UP001497497"/>
    </source>
</evidence>
<feature type="domain" description="DNA2/NAM7 helicase-like C-terminal" evidence="3">
    <location>
        <begin position="1215"/>
        <end position="1399"/>
    </location>
</feature>
<feature type="region of interest" description="Disordered" evidence="1">
    <location>
        <begin position="1"/>
        <end position="175"/>
    </location>
</feature>
<dbReference type="PANTHER" id="PTHR10887">
    <property type="entry name" value="DNA2/NAM7 HELICASE FAMILY"/>
    <property type="match status" value="1"/>
</dbReference>
<dbReference type="Pfam" id="PF13087">
    <property type="entry name" value="AAA_12"/>
    <property type="match status" value="1"/>
</dbReference>
<keyword evidence="6" id="KW-1185">Reference proteome</keyword>
<feature type="compositionally biased region" description="Basic and acidic residues" evidence="1">
    <location>
        <begin position="27"/>
        <end position="39"/>
    </location>
</feature>
<protein>
    <recommendedName>
        <fullName evidence="7">NFX1-type zinc finger-containing protein 1</fullName>
    </recommendedName>
</protein>
<feature type="domain" description="DNA2/NAM7 helicase helicase" evidence="2">
    <location>
        <begin position="1068"/>
        <end position="1202"/>
    </location>
</feature>
<dbReference type="InterPro" id="IPR047187">
    <property type="entry name" value="SF1_C_Upf1"/>
</dbReference>
<dbReference type="InterPro" id="IPR057373">
    <property type="entry name" value="ZNFX1"/>
</dbReference>
<dbReference type="InterPro" id="IPR041679">
    <property type="entry name" value="DNA2/NAM7-like_C"/>
</dbReference>
<sequence>MSDLSSSFDSDSEDEKVQPSFSSRPSNHHDTQSQNEAREKQHKIQSLQRRLEKTSSHGTAQGLNSGEQNLSVSNPFSRSGARPKTQKEPLHGLSNKTEFRQAATSHGDSSWQFEQRHQPVPHHNQESYRQAQDPQRQAPARNVQNGAQGQEEFRANSNFNRPPRDSYRPPGHNGAGHIGYNKLKEWAEIQNSTILLFQMSSDLQGLAKLLNQDKLNFDWVVLLITALKKILGAQSQKGFLHHVLKCVCDSHFLELHLFTFLQDMPRHRCTEMYSIFNNIIVILDYLILNMNSDKGKCNRSLLTIMEIGKRLNVITEGSDLLIKVQRLIGLSDGNSKHNQKSFLHNEPIISRRQRFIPRADEETPPDSYADIAIFPDTDELFSPVEPFLRANKTKGPYRDLQHYLDVHARLMKEDYLSPIRDGLKHFKENFQTGEKISESDLRFYYNVQLTKMSCDADHGITYFVRFDNSGLKNVNWEFSKRLKFGSLLVFSKDCFETTMFATVANRDVKPLEEGIIQVMFQNNLEQVFTSSEHDTFVMAETTAYFESYRHVLEGLQEMQSIPLERYIIGCKREIHPPEYLNDDTIYNLASLQNQNSDYLPVTVLDDIEWPAAYQTQLNDSQLEALQLALTKELAIIQGPPGTGKTYIGLKIMKILLENLEKSGPVLVVCYTNHALDQFLEGMLDFCSEGVVRVGGRSSSKLLERLTLKALRRNPPLIDRKTQNNINKNLGICRKDLKEISQQVERFWQMSLQLETTIVDIEDLKDEITDDHYISLSDSRRVTSSNPHVLRTWLKASNANMENHLAKAAKRHLAKVIARGDEEMSDDKVKDLHSAGKLLFQDRVKIYHYWLNKHKKKLEFETELLLSRDSDDNGKVEMLVHDSERASLDILPDDELMPYMSTNVYMYITQWKDYESKDIEFDNDYIRYWLSMNFKRADEFLDAIDQLSSVKSEGNPQNKQRTNLAGSDIHDFEEPWVIEESDVDETDSEAEDDSDETRSRIDDIDDGGDVHRLNFKILGENYKESKTKEIHLLLRAKMLQIDLTETAEDNEDEEWQTTNNMSYSKVFKLFHKTVPFTEQQVSEITDVWKLPLRDRYKLYKYWVLERKKKLSENLKILSTEYQTVLQRKKEALGYKDIAILEKAKVIGMTTTGAAKYRKVLQAVECRIIIVEEAAEVLEAHIVTTLNPKCQQLILIGDHQQLRPNPTVHKLAIDYNLEISLFERLVKNNLPRVTLTEQHRMRPEISRYVKHIYPHLVDHASVEDLASIKGVDSNVFFLQHSFEESGVDDSTSRSNVHEAKFLVALCKYFLQHGYLGRQITILTAYSGQVACIRNEMEPEESVFEFVRVTSIDNYQGEENDIILLSLVRSNTENKVGFLKTDNRVCVALSRAKRGMFVIGNLNLLASNSKLWTNLLMTARDYRVTGLHMKLICVNHPHHITYVANPEDFQREVPEGGCNKLCETPLSCGHLCTRMCHASDRFHEETKCQQPCLKTCLQGHPCQKDCYEECGDCEVRVTKYMPLCGHDDLVPCSKNVEDVTCSQNCGQTMSCGHTCRGQCGRCMMQAQHQACLERVDVIWPLCKHTVNVECSTDPSVDPCPEKCTERLECTHRCKGTCGGCLSNRVHKPCLEKCKKPLPCGHFCSGPCGGQCVPCGTRCLSSCRHSDCNKTTCGEICDPCTENCALVCQHQQCSLRCMDECPAPPCSKKCGKPVPKCKHKCFSLCGEACVCYKCEKDKFTLIDNNNSKKPQIIVAHEKRERAKKFEVDSETVLMKIPKCGHIFTLTQLDRWMEGYDPKGTDFIKCPVCSAPVQAIARYEKLNKGRLERRENKKSALIKSAMVSSEGIASLKQSKNIVKDGFCSVDGGDFLTRKPEEIDTNHALALSLQFRFAYVLRKIHDIHRDFNEDVDFKIKKWEKVIKSIHRNITDQFHKEMTLELHRLLFLEQISILIKFLQDISLKLPSELKTTCRAILKDNKQKLTSEDKAAFQSIIETLYEMFNGLDQEDYWYIRVIKLKKLSKDVMRVLDEPIDKDLHSILM</sequence>
<dbReference type="PANTHER" id="PTHR10887:SF341">
    <property type="entry name" value="NFX1-TYPE ZINC FINGER-CONTAINING PROTEIN 1"/>
    <property type="match status" value="1"/>
</dbReference>
<dbReference type="Pfam" id="PF13086">
    <property type="entry name" value="AAA_11"/>
    <property type="match status" value="2"/>
</dbReference>
<evidence type="ECO:0000259" key="2">
    <source>
        <dbReference type="Pfam" id="PF13086"/>
    </source>
</evidence>
<feature type="compositionally biased region" description="Low complexity" evidence="1">
    <location>
        <begin position="129"/>
        <end position="141"/>
    </location>
</feature>
<comment type="caution">
    <text evidence="5">The sequence shown here is derived from an EMBL/GenBank/DDBJ whole genome shotgun (WGS) entry which is preliminary data.</text>
</comment>
<evidence type="ECO:0000259" key="4">
    <source>
        <dbReference type="Pfam" id="PF25396"/>
    </source>
</evidence>